<dbReference type="SUPFAM" id="SSF51735">
    <property type="entry name" value="NAD(P)-binding Rossmann-fold domains"/>
    <property type="match status" value="1"/>
</dbReference>
<protein>
    <submittedName>
        <fullName evidence="3">NAD-dependent epimerase/dehydratase family protein</fullName>
    </submittedName>
</protein>
<feature type="domain" description="NAD-dependent epimerase/dehydratase" evidence="2">
    <location>
        <begin position="3"/>
        <end position="234"/>
    </location>
</feature>
<accession>A0A7G5BWP4</accession>
<comment type="similarity">
    <text evidence="1">Belongs to the NAD(P)-dependent epimerase/dehydratase family.</text>
</comment>
<keyword evidence="4" id="KW-1185">Reference proteome</keyword>
<organism evidence="3 4">
    <name type="scientific">Cohnella cholangitidis</name>
    <dbReference type="NCBI Taxonomy" id="2598458"/>
    <lineage>
        <taxon>Bacteria</taxon>
        <taxon>Bacillati</taxon>
        <taxon>Bacillota</taxon>
        <taxon>Bacilli</taxon>
        <taxon>Bacillales</taxon>
        <taxon>Paenibacillaceae</taxon>
        <taxon>Cohnella</taxon>
    </lineage>
</organism>
<gene>
    <name evidence="3" type="ORF">FPL14_09375</name>
</gene>
<evidence type="ECO:0000313" key="4">
    <source>
        <dbReference type="Proteomes" id="UP000515679"/>
    </source>
</evidence>
<proteinExistence type="inferred from homology"/>
<evidence type="ECO:0000259" key="2">
    <source>
        <dbReference type="Pfam" id="PF01370"/>
    </source>
</evidence>
<dbReference type="Gene3D" id="3.40.50.720">
    <property type="entry name" value="NAD(P)-binding Rossmann-like Domain"/>
    <property type="match status" value="1"/>
</dbReference>
<dbReference type="KEGG" id="cchl:FPL14_09375"/>
<dbReference type="RefSeq" id="WP_182302738.1">
    <property type="nucleotide sequence ID" value="NZ_CP041969.1"/>
</dbReference>
<sequence>MNVIITGGYGFIGSFVSERFYKEGHRIYIIDNLTTGQKSNVTIPHKFYRMSVHDLNCEQLFQSISPDVVIHLAAQVDVVTSVNEPHADTQSNILGLVNILRCSHKTKVKKLIFASSAAVYGPYEKISLKEDMVCGPVSPYGINKYLGEYYCEKWKELYGLKTLCFRFSNVYGPRQGSKGEGGVVSVFMERIRDGKELNVYGDGGQTRDFIYVEDVVDAIYRGANSEEVTGVYNLSTDTETSVNQLIEIIGSLKETGKVNYLDSRPGDIYRSSLDNTRVKRDLDWAPIYSIQNGLTRTFEWFTQSFAPIREQTKEGVKEYVRDDNRKVKDELQRFSINAKISIGRIHGIIKALESTVPEEIIVSSVSVLSNLMETDKISVYAVNESDFLRIAIKSNATDFNLPKTIRLSEHPNLHEAINSGKLFVNKTMNADLPTLAAPISYEGKAVALVSVHEPSLDKINPDYENLFELSIDMIAGSLSRAFRYVGVTRKERYVDETKVLSPAFFEQVLQIRISAKQRYNSDYVLLDIDSTNRNITALANLISGNLREMDSLGMIKERLVLLLSNSNKVEADSVIQRLSEHGIRATIINEDQLYVRESTI</sequence>
<evidence type="ECO:0000256" key="1">
    <source>
        <dbReference type="ARBA" id="ARBA00007637"/>
    </source>
</evidence>
<dbReference type="Gene3D" id="3.90.25.10">
    <property type="entry name" value="UDP-galactose 4-epimerase, domain 1"/>
    <property type="match status" value="1"/>
</dbReference>
<dbReference type="InterPro" id="IPR036291">
    <property type="entry name" value="NAD(P)-bd_dom_sf"/>
</dbReference>
<dbReference type="Pfam" id="PF01370">
    <property type="entry name" value="Epimerase"/>
    <property type="match status" value="1"/>
</dbReference>
<dbReference type="EMBL" id="CP041969">
    <property type="protein sequence ID" value="QMV41378.1"/>
    <property type="molecule type" value="Genomic_DNA"/>
</dbReference>
<dbReference type="InterPro" id="IPR001509">
    <property type="entry name" value="Epimerase_deHydtase"/>
</dbReference>
<evidence type="ECO:0000313" key="3">
    <source>
        <dbReference type="EMBL" id="QMV41378.1"/>
    </source>
</evidence>
<dbReference type="Proteomes" id="UP000515679">
    <property type="component" value="Chromosome"/>
</dbReference>
<dbReference type="PANTHER" id="PTHR43000">
    <property type="entry name" value="DTDP-D-GLUCOSE 4,6-DEHYDRATASE-RELATED"/>
    <property type="match status" value="1"/>
</dbReference>
<dbReference type="AlphaFoldDB" id="A0A7G5BWP4"/>
<name>A0A7G5BWP4_9BACL</name>
<reference evidence="3 4" key="1">
    <citation type="submission" date="2019-07" db="EMBL/GenBank/DDBJ databases">
        <authorList>
            <person name="Kim J.K."/>
            <person name="Cheong H.-M."/>
            <person name="Choi Y."/>
            <person name="Hwang K.J."/>
            <person name="Lee S."/>
            <person name="Choi C."/>
        </authorList>
    </citation>
    <scope>NUCLEOTIDE SEQUENCE [LARGE SCALE GENOMIC DNA]</scope>
    <source>
        <strain evidence="3 4">KS 22</strain>
    </source>
</reference>